<dbReference type="Proteomes" id="UP001163223">
    <property type="component" value="Chromosome"/>
</dbReference>
<evidence type="ECO:0000313" key="2">
    <source>
        <dbReference type="Proteomes" id="UP001163223"/>
    </source>
</evidence>
<organism evidence="1 2">
    <name type="scientific">Antarcticirhabdus aurantiaca</name>
    <dbReference type="NCBI Taxonomy" id="2606717"/>
    <lineage>
        <taxon>Bacteria</taxon>
        <taxon>Pseudomonadati</taxon>
        <taxon>Pseudomonadota</taxon>
        <taxon>Alphaproteobacteria</taxon>
        <taxon>Hyphomicrobiales</taxon>
        <taxon>Aurantimonadaceae</taxon>
        <taxon>Antarcticirhabdus</taxon>
    </lineage>
</organism>
<keyword evidence="2" id="KW-1185">Reference proteome</keyword>
<evidence type="ECO:0000313" key="1">
    <source>
        <dbReference type="EMBL" id="WAJ28051.1"/>
    </source>
</evidence>
<gene>
    <name evidence="1" type="ORF">OXU80_25025</name>
</gene>
<name>A0ACD4NN30_9HYPH</name>
<proteinExistence type="predicted"/>
<dbReference type="EMBL" id="CP113520">
    <property type="protein sequence ID" value="WAJ28051.1"/>
    <property type="molecule type" value="Genomic_DNA"/>
</dbReference>
<accession>A0ACD4NN30</accession>
<reference evidence="1" key="1">
    <citation type="submission" date="2022-11" db="EMBL/GenBank/DDBJ databases">
        <title>beta-Carotene-producing bacterium, Jeongeuplla avenae sp. nov., alleviates the salt stress of Arabidopsis seedlings.</title>
        <authorList>
            <person name="Jiang L."/>
            <person name="Lee J."/>
        </authorList>
    </citation>
    <scope>NUCLEOTIDE SEQUENCE</scope>
    <source>
        <strain evidence="1">DY_R2A_6</strain>
    </source>
</reference>
<protein>
    <submittedName>
        <fullName evidence="1">Tripartite tricarboxylate transporter TctB family protein</fullName>
    </submittedName>
</protein>
<sequence length="172" mass="18764">MDRRIDVAISAIFVFFGLFVIAEATTIKAGLYTDPIGPRAFFYGCGAIFVAGGLFNIAQRLRGWRASPGHMVPMEGVADEEGHPASFGRAATIAGLSLAYTLTLVPLGFLIATPLYILACLRVLRQRNWLFNAALALGFTLFFYVVFAQGLGVWLPVGPFTTLFRDLGWIIL</sequence>